<dbReference type="EMBL" id="KF623294">
    <property type="protein sequence ID" value="AGX01821.1"/>
    <property type="molecule type" value="Genomic_DNA"/>
</dbReference>
<dbReference type="OrthoDB" id="15668at10239"/>
<dbReference type="Proteomes" id="UP000204235">
    <property type="component" value="Segment"/>
</dbReference>
<name>W8CZM2_9CAUD</name>
<proteinExistence type="predicted"/>
<reference evidence="1 2" key="1">
    <citation type="journal article" date="2014" name="FEMS Microbiol. Lett.">
        <title>The genome of the Erwinia amylovora phage PhiEaH1 reveals greater diversity and broadens the applicability of phages for the treatment of fire blight.</title>
        <authorList>
            <person name="Meczker K."/>
            <person name="Domotor D."/>
            <person name="Vass J."/>
            <person name="Rakhely G."/>
            <person name="Schneider G."/>
            <person name="Kovacs T."/>
        </authorList>
    </citation>
    <scope>NUCLEOTIDE SEQUENCE [LARGE SCALE GENOMIC DNA]</scope>
</reference>
<sequence>MAKSPQTRLTNASLKGTVKLFHMYSFTTLEFAMSNHILYGEMHTRDDRDRIERLIREAHREAPFKYLLTEEAGPYRYLSKLALQQAIKGQMYSISDRSFKLGIELGIPVIGIDNWDDKTYERDKKWPDGRYLDCRYSFNIREHQMVRTLNEYAPKGRVALIVGDSHLRSQRNLVMGTASPLYTQFVDKSGFEIIRSPKGEAR</sequence>
<dbReference type="KEGG" id="vg:18500998"/>
<evidence type="ECO:0000313" key="1">
    <source>
        <dbReference type="EMBL" id="AGX01821.1"/>
    </source>
</evidence>
<accession>W8CZM2</accession>
<dbReference type="RefSeq" id="YP_009010152.1">
    <property type="nucleotide sequence ID" value="NC_023610.1"/>
</dbReference>
<protein>
    <submittedName>
        <fullName evidence="1">Uncharacterized protein</fullName>
    </submittedName>
</protein>
<evidence type="ECO:0000313" key="2">
    <source>
        <dbReference type="Proteomes" id="UP000204235"/>
    </source>
</evidence>
<dbReference type="GeneID" id="18500998"/>
<keyword evidence="2" id="KW-1185">Reference proteome</keyword>
<organism evidence="1 2">
    <name type="scientific">Erwinia phage PhiEaH1</name>
    <dbReference type="NCBI Taxonomy" id="1401669"/>
    <lineage>
        <taxon>Viruses</taxon>
        <taxon>Duplodnaviria</taxon>
        <taxon>Heunggongvirae</taxon>
        <taxon>Uroviricota</taxon>
        <taxon>Caudoviricetes</taxon>
        <taxon>Chimalliviridae</taxon>
        <taxon>Iapetusvirus</taxon>
        <taxon>Iapetusvirus EaH1</taxon>
    </lineage>
</organism>